<feature type="compositionally biased region" description="Polar residues" evidence="4">
    <location>
        <begin position="402"/>
        <end position="413"/>
    </location>
</feature>
<dbReference type="Proteomes" id="UP000494216">
    <property type="component" value="Unassembled WGS sequence"/>
</dbReference>
<dbReference type="Pfam" id="PF02120">
    <property type="entry name" value="Flg_hook"/>
    <property type="match status" value="1"/>
</dbReference>
<keyword evidence="7" id="KW-1185">Reference proteome</keyword>
<feature type="region of interest" description="Disordered" evidence="4">
    <location>
        <begin position="138"/>
        <end position="173"/>
    </location>
</feature>
<dbReference type="AlphaFoldDB" id="A0A8S0WBM5"/>
<name>A0A8S0WBM5_9GAMM</name>
<evidence type="ECO:0000256" key="1">
    <source>
        <dbReference type="ARBA" id="ARBA00003944"/>
    </source>
</evidence>
<dbReference type="PANTHER" id="PTHR37533">
    <property type="entry name" value="FLAGELLAR HOOK-LENGTH CONTROL PROTEIN"/>
    <property type="match status" value="1"/>
</dbReference>
<dbReference type="Gene3D" id="3.30.750.140">
    <property type="match status" value="1"/>
</dbReference>
<proteinExistence type="inferred from homology"/>
<feature type="region of interest" description="Disordered" evidence="4">
    <location>
        <begin position="402"/>
        <end position="430"/>
    </location>
</feature>
<dbReference type="InterPro" id="IPR052563">
    <property type="entry name" value="FliK"/>
</dbReference>
<keyword evidence="3" id="KW-1005">Bacterial flagellum biogenesis</keyword>
<feature type="compositionally biased region" description="Gly residues" evidence="4">
    <location>
        <begin position="416"/>
        <end position="425"/>
    </location>
</feature>
<dbReference type="GO" id="GO:0009424">
    <property type="term" value="C:bacterial-type flagellum hook"/>
    <property type="evidence" value="ECO:0007669"/>
    <property type="project" value="InterPro"/>
</dbReference>
<dbReference type="PRINTS" id="PR01007">
    <property type="entry name" value="FLGHOOKFLIK"/>
</dbReference>
<keyword evidence="6" id="KW-0966">Cell projection</keyword>
<dbReference type="InterPro" id="IPR001635">
    <property type="entry name" value="Flag_hook_Flik"/>
</dbReference>
<comment type="caution">
    <text evidence="6">The sequence shown here is derived from an EMBL/GenBank/DDBJ whole genome shotgun (WGS) entry which is preliminary data.</text>
</comment>
<keyword evidence="6" id="KW-0969">Cilium</keyword>
<evidence type="ECO:0000256" key="2">
    <source>
        <dbReference type="ARBA" id="ARBA00009149"/>
    </source>
</evidence>
<evidence type="ECO:0000256" key="3">
    <source>
        <dbReference type="ARBA" id="ARBA00022795"/>
    </source>
</evidence>
<dbReference type="InterPro" id="IPR038610">
    <property type="entry name" value="FliK-like_C_sf"/>
</dbReference>
<dbReference type="InterPro" id="IPR021136">
    <property type="entry name" value="Flagellar_hook_control-like_C"/>
</dbReference>
<accession>A0A8S0WBM5</accession>
<dbReference type="CDD" id="cd17470">
    <property type="entry name" value="T3SS_Flik_C"/>
    <property type="match status" value="1"/>
</dbReference>
<keyword evidence="6" id="KW-0282">Flagellum</keyword>
<organism evidence="6 7">
    <name type="scientific">Candidatus Methylobacter favarea</name>
    <dbReference type="NCBI Taxonomy" id="2707345"/>
    <lineage>
        <taxon>Bacteria</taxon>
        <taxon>Pseudomonadati</taxon>
        <taxon>Pseudomonadota</taxon>
        <taxon>Gammaproteobacteria</taxon>
        <taxon>Methylococcales</taxon>
        <taxon>Methylococcaceae</taxon>
        <taxon>Methylobacter</taxon>
    </lineage>
</organism>
<evidence type="ECO:0000313" key="6">
    <source>
        <dbReference type="EMBL" id="CAA9891803.1"/>
    </source>
</evidence>
<dbReference type="PANTHER" id="PTHR37533:SF2">
    <property type="entry name" value="FLAGELLAR HOOK-LENGTH CONTROL PROTEIN"/>
    <property type="match status" value="1"/>
</dbReference>
<dbReference type="GO" id="GO:0044780">
    <property type="term" value="P:bacterial-type flagellum assembly"/>
    <property type="evidence" value="ECO:0007669"/>
    <property type="project" value="InterPro"/>
</dbReference>
<gene>
    <name evidence="6" type="ORF">METHB2_50074</name>
</gene>
<dbReference type="EMBL" id="CADCXN010000080">
    <property type="protein sequence ID" value="CAA9891803.1"/>
    <property type="molecule type" value="Genomic_DNA"/>
</dbReference>
<comment type="similarity">
    <text evidence="2">Belongs to the FliK family.</text>
</comment>
<feature type="domain" description="Flagellar hook-length control protein-like C-terminal" evidence="5">
    <location>
        <begin position="321"/>
        <end position="403"/>
    </location>
</feature>
<sequence length="455" mass="47939">MAIAGVNSLSSLSGAPSSERVSALLSGNNAAPESFTGTLTEQAALLSAAINRGELPKQLQDFAQSKITSVINGNGVFQSRDDLQELAALLGKELPVSCKINEQADPEANSAALVDMIKSIAAAEKAAASQNMDKAAVINVPPQPDPRQLASSLSTEKIEDATEDQSGDSQTDVENSAALLQLLTAWLLPEAKPAEKKMDDSSAKDAVIKENAASSFLKPLAADNKLNLPEEEMASDSFLTADFNASAQDKQQGIDLNAFEKALVNERQPASLGMDKSVIDKAAPQQIHDMAQLDKPLAARADVPAIIKPLAHPDWSKDLGDRIIWMNNKAVSAAEIRLNPQHLGPLSVRIDINQDQATVTFSAQHGAVREALEASVPRLREMMSSQQLNLVDVNIFQQAASDQGRSSSQGFSQTAGDGGPSGGNTSGAAEGVSELVEDIENGQAVISQGLLSLYA</sequence>
<evidence type="ECO:0000259" key="5">
    <source>
        <dbReference type="Pfam" id="PF02120"/>
    </source>
</evidence>
<protein>
    <submittedName>
        <fullName evidence="6">Putative Flagellar hook-length control protein FliK</fullName>
    </submittedName>
</protein>
<comment type="function">
    <text evidence="1">Controls the length of the flagellar hook.</text>
</comment>
<evidence type="ECO:0000313" key="7">
    <source>
        <dbReference type="Proteomes" id="UP000494216"/>
    </source>
</evidence>
<evidence type="ECO:0000256" key="4">
    <source>
        <dbReference type="SAM" id="MobiDB-lite"/>
    </source>
</evidence>
<reference evidence="6 7" key="1">
    <citation type="submission" date="2020-02" db="EMBL/GenBank/DDBJ databases">
        <authorList>
            <person name="Hogendoorn C."/>
        </authorList>
    </citation>
    <scope>NUCLEOTIDE SEQUENCE [LARGE SCALE GENOMIC DNA]</scope>
    <source>
        <strain evidence="6">METHB21</strain>
    </source>
</reference>
<dbReference type="RefSeq" id="WP_174626626.1">
    <property type="nucleotide sequence ID" value="NZ_CADCXN010000080.1"/>
</dbReference>